<dbReference type="InterPro" id="IPR020350">
    <property type="entry name" value="Chemokine-like_TAFA"/>
</dbReference>
<gene>
    <name evidence="3" type="ORF">KUDE01_017345</name>
</gene>
<comment type="similarity">
    <text evidence="1">Belongs to the TAFA family.</text>
</comment>
<proteinExistence type="inferred from homology"/>
<sequence>RQSYIRQAVCLHEDSLWSLLLRLEVQNHSPAGTLAADKPGPGPWVSQQGRQQDGATQLSCGLSTNCSSSLSIFRPCCVVPQCAAPGGITGTQEQRPGPDRLQTLQRENESSSGVHSATRIPPADTHFTRIVRSRQWCEMAPCLEGEVCSLLFNRSGWTCTRGSGRIKTVTQPWAAASHFMHAFPIVL</sequence>
<protein>
    <submittedName>
        <fullName evidence="3">Chemokine-like protein TAFA-5</fullName>
    </submittedName>
</protein>
<dbReference type="InterPro" id="IPR040329">
    <property type="entry name" value="TAFA-5"/>
</dbReference>
<evidence type="ECO:0000313" key="4">
    <source>
        <dbReference type="Proteomes" id="UP001228049"/>
    </source>
</evidence>
<dbReference type="PANTHER" id="PTHR31878">
    <property type="entry name" value="CHEMOKINE-LIKE PROTEIN TAFA-5-RELATED"/>
    <property type="match status" value="1"/>
</dbReference>
<evidence type="ECO:0000256" key="1">
    <source>
        <dbReference type="ARBA" id="ARBA00006101"/>
    </source>
</evidence>
<name>A0AAD9FDI7_DISEL</name>
<dbReference type="AlphaFoldDB" id="A0AAD9FDI7"/>
<keyword evidence="4" id="KW-1185">Reference proteome</keyword>
<keyword evidence="2" id="KW-0732">Signal</keyword>
<feature type="non-terminal residue" evidence="3">
    <location>
        <position position="187"/>
    </location>
</feature>
<evidence type="ECO:0000313" key="3">
    <source>
        <dbReference type="EMBL" id="KAK1897814.1"/>
    </source>
</evidence>
<dbReference type="EMBL" id="JASDAP010000008">
    <property type="protein sequence ID" value="KAK1897814.1"/>
    <property type="molecule type" value="Genomic_DNA"/>
</dbReference>
<comment type="caution">
    <text evidence="3">The sequence shown here is derived from an EMBL/GenBank/DDBJ whole genome shotgun (WGS) entry which is preliminary data.</text>
</comment>
<organism evidence="3 4">
    <name type="scientific">Dissostichus eleginoides</name>
    <name type="common">Patagonian toothfish</name>
    <name type="synonym">Dissostichus amissus</name>
    <dbReference type="NCBI Taxonomy" id="100907"/>
    <lineage>
        <taxon>Eukaryota</taxon>
        <taxon>Metazoa</taxon>
        <taxon>Chordata</taxon>
        <taxon>Craniata</taxon>
        <taxon>Vertebrata</taxon>
        <taxon>Euteleostomi</taxon>
        <taxon>Actinopterygii</taxon>
        <taxon>Neopterygii</taxon>
        <taxon>Teleostei</taxon>
        <taxon>Neoteleostei</taxon>
        <taxon>Acanthomorphata</taxon>
        <taxon>Eupercaria</taxon>
        <taxon>Perciformes</taxon>
        <taxon>Notothenioidei</taxon>
        <taxon>Nototheniidae</taxon>
        <taxon>Dissostichus</taxon>
    </lineage>
</organism>
<evidence type="ECO:0000256" key="2">
    <source>
        <dbReference type="ARBA" id="ARBA00022729"/>
    </source>
</evidence>
<dbReference type="PANTHER" id="PTHR31878:SF1">
    <property type="entry name" value="PROTEIN FAM19A5"/>
    <property type="match status" value="1"/>
</dbReference>
<dbReference type="Proteomes" id="UP001228049">
    <property type="component" value="Unassembled WGS sequence"/>
</dbReference>
<reference evidence="3" key="1">
    <citation type="submission" date="2023-04" db="EMBL/GenBank/DDBJ databases">
        <title>Chromosome-level genome of Chaenocephalus aceratus.</title>
        <authorList>
            <person name="Park H."/>
        </authorList>
    </citation>
    <scope>NUCLEOTIDE SEQUENCE</scope>
    <source>
        <strain evidence="3">DE</strain>
        <tissue evidence="3">Muscle</tissue>
    </source>
</reference>
<dbReference type="Pfam" id="PF12020">
    <property type="entry name" value="TAFA"/>
    <property type="match status" value="1"/>
</dbReference>
<accession>A0AAD9FDI7</accession>